<keyword evidence="1" id="KW-0812">Transmembrane</keyword>
<keyword evidence="1" id="KW-1133">Transmembrane helix</keyword>
<dbReference type="Proteomes" id="UP001589693">
    <property type="component" value="Unassembled WGS sequence"/>
</dbReference>
<accession>A0ABV6A6Q5</accession>
<comment type="caution">
    <text evidence="2">The sequence shown here is derived from an EMBL/GenBank/DDBJ whole genome shotgun (WGS) entry which is preliminary data.</text>
</comment>
<proteinExistence type="predicted"/>
<gene>
    <name evidence="2" type="ORF">ACFFQA_33375</name>
</gene>
<reference evidence="2 3" key="1">
    <citation type="submission" date="2024-09" db="EMBL/GenBank/DDBJ databases">
        <authorList>
            <person name="Sun Q."/>
            <person name="Mori K."/>
        </authorList>
    </citation>
    <scope>NUCLEOTIDE SEQUENCE [LARGE SCALE GENOMIC DNA]</scope>
    <source>
        <strain evidence="2 3">TBRC 7907</strain>
    </source>
</reference>
<evidence type="ECO:0000256" key="1">
    <source>
        <dbReference type="SAM" id="Phobius"/>
    </source>
</evidence>
<organism evidence="2 3">
    <name type="scientific">Allokutzneria oryzae</name>
    <dbReference type="NCBI Taxonomy" id="1378989"/>
    <lineage>
        <taxon>Bacteria</taxon>
        <taxon>Bacillati</taxon>
        <taxon>Actinomycetota</taxon>
        <taxon>Actinomycetes</taxon>
        <taxon>Pseudonocardiales</taxon>
        <taxon>Pseudonocardiaceae</taxon>
        <taxon>Allokutzneria</taxon>
    </lineage>
</organism>
<evidence type="ECO:0000313" key="2">
    <source>
        <dbReference type="EMBL" id="MFB9908855.1"/>
    </source>
</evidence>
<protein>
    <recommendedName>
        <fullName evidence="4">Lysine transporter LysE</fullName>
    </recommendedName>
</protein>
<evidence type="ECO:0000313" key="3">
    <source>
        <dbReference type="Proteomes" id="UP001589693"/>
    </source>
</evidence>
<name>A0ABV6A6Q5_9PSEU</name>
<evidence type="ECO:0008006" key="4">
    <source>
        <dbReference type="Google" id="ProtNLM"/>
    </source>
</evidence>
<dbReference type="EMBL" id="JBHLZU010000029">
    <property type="protein sequence ID" value="MFB9908855.1"/>
    <property type="molecule type" value="Genomic_DNA"/>
</dbReference>
<feature type="transmembrane region" description="Helical" evidence="1">
    <location>
        <begin position="39"/>
        <end position="58"/>
    </location>
</feature>
<keyword evidence="3" id="KW-1185">Reference proteome</keyword>
<sequence length="62" mass="6343">MLLFGAIFALMALAMDAVWGVLAGAARSWFGRSARRMDVMGGAAGLTMVGLGVGLAVTGRQN</sequence>
<keyword evidence="1" id="KW-0472">Membrane</keyword>
<dbReference type="RefSeq" id="WP_377860977.1">
    <property type="nucleotide sequence ID" value="NZ_JBHLZU010000029.1"/>
</dbReference>